<organism evidence="1 2">
    <name type="scientific">Liquidambar formosana</name>
    <name type="common">Formosan gum</name>
    <dbReference type="NCBI Taxonomy" id="63359"/>
    <lineage>
        <taxon>Eukaryota</taxon>
        <taxon>Viridiplantae</taxon>
        <taxon>Streptophyta</taxon>
        <taxon>Embryophyta</taxon>
        <taxon>Tracheophyta</taxon>
        <taxon>Spermatophyta</taxon>
        <taxon>Magnoliopsida</taxon>
        <taxon>eudicotyledons</taxon>
        <taxon>Gunneridae</taxon>
        <taxon>Pentapetalae</taxon>
        <taxon>Saxifragales</taxon>
        <taxon>Altingiaceae</taxon>
        <taxon>Liquidambar</taxon>
    </lineage>
</organism>
<reference evidence="1 2" key="1">
    <citation type="journal article" date="2024" name="Plant J.">
        <title>Genome sequences and population genomics reveal climatic adaptation and genomic divergence between two closely related sweetgum species.</title>
        <authorList>
            <person name="Xu W.Q."/>
            <person name="Ren C.Q."/>
            <person name="Zhang X.Y."/>
            <person name="Comes H.P."/>
            <person name="Liu X.H."/>
            <person name="Li Y.G."/>
            <person name="Kettle C.J."/>
            <person name="Jalonen R."/>
            <person name="Gaisberger H."/>
            <person name="Ma Y.Z."/>
            <person name="Qiu Y.X."/>
        </authorList>
    </citation>
    <scope>NUCLEOTIDE SEQUENCE [LARGE SCALE GENOMIC DNA]</scope>
    <source>
        <strain evidence="1">Hangzhou</strain>
    </source>
</reference>
<dbReference type="AlphaFoldDB" id="A0AAP0S0J2"/>
<proteinExistence type="predicted"/>
<evidence type="ECO:0000313" key="2">
    <source>
        <dbReference type="Proteomes" id="UP001415857"/>
    </source>
</evidence>
<dbReference type="Proteomes" id="UP001415857">
    <property type="component" value="Unassembled WGS sequence"/>
</dbReference>
<protein>
    <submittedName>
        <fullName evidence="1">Uncharacterized protein</fullName>
    </submittedName>
</protein>
<evidence type="ECO:0000313" key="1">
    <source>
        <dbReference type="EMBL" id="KAK9287503.1"/>
    </source>
</evidence>
<gene>
    <name evidence="1" type="ORF">L1049_015924</name>
</gene>
<accession>A0AAP0S0J2</accession>
<keyword evidence="2" id="KW-1185">Reference proteome</keyword>
<sequence length="95" mass="10824">MLNQMRKASQIQCWWEAPIDELGMHELEQLRVSMEELKKSVAIQADKLSIKAANPSPFFMNGIGNSDHFERKPTEICAAPTIPHVYNFGYGHGFF</sequence>
<dbReference type="EMBL" id="JBBPBK010000004">
    <property type="protein sequence ID" value="KAK9287503.1"/>
    <property type="molecule type" value="Genomic_DNA"/>
</dbReference>
<name>A0AAP0S0J2_LIQFO</name>
<comment type="caution">
    <text evidence="1">The sequence shown here is derived from an EMBL/GenBank/DDBJ whole genome shotgun (WGS) entry which is preliminary data.</text>
</comment>
<dbReference type="Gene3D" id="6.10.140.920">
    <property type="match status" value="1"/>
</dbReference>